<organism evidence="3 4">
    <name type="scientific">Papilio machaon</name>
    <name type="common">Old World swallowtail butterfly</name>
    <dbReference type="NCBI Taxonomy" id="76193"/>
    <lineage>
        <taxon>Eukaryota</taxon>
        <taxon>Metazoa</taxon>
        <taxon>Ecdysozoa</taxon>
        <taxon>Arthropoda</taxon>
        <taxon>Hexapoda</taxon>
        <taxon>Insecta</taxon>
        <taxon>Pterygota</taxon>
        <taxon>Neoptera</taxon>
        <taxon>Endopterygota</taxon>
        <taxon>Lepidoptera</taxon>
        <taxon>Glossata</taxon>
        <taxon>Ditrysia</taxon>
        <taxon>Papilionoidea</taxon>
        <taxon>Papilionidae</taxon>
        <taxon>Papilioninae</taxon>
        <taxon>Papilio</taxon>
    </lineage>
</organism>
<feature type="region of interest" description="Disordered" evidence="1">
    <location>
        <begin position="380"/>
        <end position="403"/>
    </location>
</feature>
<dbReference type="AlphaFoldDB" id="A0A0N1IQ09"/>
<proteinExistence type="predicted"/>
<dbReference type="Proteomes" id="UP000053240">
    <property type="component" value="Unassembled WGS sequence"/>
</dbReference>
<evidence type="ECO:0000313" key="3">
    <source>
        <dbReference type="EMBL" id="KPJ18320.1"/>
    </source>
</evidence>
<evidence type="ECO:0000256" key="2">
    <source>
        <dbReference type="SAM" id="Phobius"/>
    </source>
</evidence>
<reference evidence="3 4" key="1">
    <citation type="journal article" date="2015" name="Nat. Commun.">
        <title>Outbred genome sequencing and CRISPR/Cas9 gene editing in butterflies.</title>
        <authorList>
            <person name="Li X."/>
            <person name="Fan D."/>
            <person name="Zhang W."/>
            <person name="Liu G."/>
            <person name="Zhang L."/>
            <person name="Zhao L."/>
            <person name="Fang X."/>
            <person name="Chen L."/>
            <person name="Dong Y."/>
            <person name="Chen Y."/>
            <person name="Ding Y."/>
            <person name="Zhao R."/>
            <person name="Feng M."/>
            <person name="Zhu Y."/>
            <person name="Feng Y."/>
            <person name="Jiang X."/>
            <person name="Zhu D."/>
            <person name="Xiang H."/>
            <person name="Feng X."/>
            <person name="Li S."/>
            <person name="Wang J."/>
            <person name="Zhang G."/>
            <person name="Kronforst M.R."/>
            <person name="Wang W."/>
        </authorList>
    </citation>
    <scope>NUCLEOTIDE SEQUENCE [LARGE SCALE GENOMIC DNA]</scope>
    <source>
        <strain evidence="3">Ya'a_city_454_Pm</strain>
        <tissue evidence="3">Whole body</tissue>
    </source>
</reference>
<dbReference type="EMBL" id="KQ460044">
    <property type="protein sequence ID" value="KPJ18320.1"/>
    <property type="molecule type" value="Genomic_DNA"/>
</dbReference>
<protein>
    <submittedName>
        <fullName evidence="3">Uncharacterized protein</fullName>
    </submittedName>
</protein>
<name>A0A0N1IQ09_PAPMA</name>
<evidence type="ECO:0000256" key="1">
    <source>
        <dbReference type="SAM" id="MobiDB-lite"/>
    </source>
</evidence>
<keyword evidence="2" id="KW-0812">Transmembrane</keyword>
<keyword evidence="2" id="KW-0472">Membrane</keyword>
<feature type="transmembrane region" description="Helical" evidence="2">
    <location>
        <begin position="260"/>
        <end position="290"/>
    </location>
</feature>
<gene>
    <name evidence="3" type="ORF">RR48_04766</name>
</gene>
<keyword evidence="2" id="KW-1133">Transmembrane helix</keyword>
<evidence type="ECO:0000313" key="4">
    <source>
        <dbReference type="Proteomes" id="UP000053240"/>
    </source>
</evidence>
<dbReference type="InParanoid" id="A0A0N1IQ09"/>
<accession>A0A0N1IQ09</accession>
<sequence length="403" mass="46001">MPLVKKSVGIQFYVDVENQKESACKVISKTKTCILDKIKRDCDIFETSSAQLYTVEPKENMTFISVLPTLFQHDLIGYVDCSLEYQCGRTRNKTMFREPFNTKVYDQDVTSYLLKDYIENENVKECSEIDENSLNDCNPADCDQKYLGMRSFYNDIFKKCMPVTTCGGDPSKELPEAALLVVSNTCRDLDSPLTLQDIYAISTGLGTTIVTPSESPNRFKIEVTSNLTTISQNLKFLRDLALGKLCSLDESVDVSAFCKLAFVSIAISVTLVCCGIICLSLCLNTIVCICSEEYTRKRRYWPKIKNAFNLFDIRQKSKSFDDIKENRNSLLREVMVRDIPIELRNNVIDLCKRIDDEIKDKKRYKATKVRSHVNLEIDNEYRTSSPTNTSTSIEANDNKNRLH</sequence>
<feature type="compositionally biased region" description="Polar residues" evidence="1">
    <location>
        <begin position="382"/>
        <end position="395"/>
    </location>
</feature>
<keyword evidence="4" id="KW-1185">Reference proteome</keyword>